<dbReference type="SUPFAM" id="SSF47095">
    <property type="entry name" value="HMG-box"/>
    <property type="match status" value="1"/>
</dbReference>
<feature type="DNA-binding region" description="HMG box" evidence="3">
    <location>
        <begin position="85"/>
        <end position="153"/>
    </location>
</feature>
<proteinExistence type="predicted"/>
<dbReference type="Gene3D" id="1.10.30.10">
    <property type="entry name" value="High mobility group box domain"/>
    <property type="match status" value="1"/>
</dbReference>
<dbReference type="PROSITE" id="PS50118">
    <property type="entry name" value="HMG_BOX_2"/>
    <property type="match status" value="1"/>
</dbReference>
<protein>
    <recommendedName>
        <fullName evidence="5">HMG box domain-containing protein</fullName>
    </recommendedName>
</protein>
<dbReference type="Pfam" id="PF00505">
    <property type="entry name" value="HMG_box"/>
    <property type="match status" value="1"/>
</dbReference>
<reference evidence="6 7" key="1">
    <citation type="submission" date="2024-01" db="EMBL/GenBank/DDBJ databases">
        <title>Comparative genomics of Cryptococcus and Kwoniella reveals pathogenesis evolution and contrasting modes of karyotype evolution via chromosome fusion or intercentromeric recombination.</title>
        <authorList>
            <person name="Coelho M.A."/>
            <person name="David-Palma M."/>
            <person name="Shea T."/>
            <person name="Bowers K."/>
            <person name="McGinley-Smith S."/>
            <person name="Mohammad A.W."/>
            <person name="Gnirke A."/>
            <person name="Yurkov A.M."/>
            <person name="Nowrousian M."/>
            <person name="Sun S."/>
            <person name="Cuomo C.A."/>
            <person name="Heitman J."/>
        </authorList>
    </citation>
    <scope>NUCLEOTIDE SEQUENCE [LARGE SCALE GENOMIC DNA]</scope>
    <source>
        <strain evidence="6">CBS 11374</strain>
    </source>
</reference>
<feature type="region of interest" description="Disordered" evidence="4">
    <location>
        <begin position="155"/>
        <end position="267"/>
    </location>
</feature>
<organism evidence="6 7">
    <name type="scientific">Kwoniella shivajii</name>
    <dbReference type="NCBI Taxonomy" id="564305"/>
    <lineage>
        <taxon>Eukaryota</taxon>
        <taxon>Fungi</taxon>
        <taxon>Dikarya</taxon>
        <taxon>Basidiomycota</taxon>
        <taxon>Agaricomycotina</taxon>
        <taxon>Tremellomycetes</taxon>
        <taxon>Tremellales</taxon>
        <taxon>Cryptococcaceae</taxon>
        <taxon>Kwoniella</taxon>
    </lineage>
</organism>
<feature type="compositionally biased region" description="Acidic residues" evidence="4">
    <location>
        <begin position="179"/>
        <end position="193"/>
    </location>
</feature>
<dbReference type="GeneID" id="87957447"/>
<dbReference type="EMBL" id="CP141887">
    <property type="protein sequence ID" value="WRT68340.1"/>
    <property type="molecule type" value="Genomic_DNA"/>
</dbReference>
<dbReference type="SMART" id="SM00398">
    <property type="entry name" value="HMG"/>
    <property type="match status" value="1"/>
</dbReference>
<name>A0ABZ1D358_9TREE</name>
<dbReference type="PANTHER" id="PTHR46040">
    <property type="entry name" value="HIGH MOBILITY GROUP PROTEIN 2"/>
    <property type="match status" value="1"/>
</dbReference>
<dbReference type="Proteomes" id="UP001329825">
    <property type="component" value="Chromosome 7"/>
</dbReference>
<dbReference type="PANTHER" id="PTHR46040:SF3">
    <property type="entry name" value="HIGH MOBILITY GROUP PROTEIN 2"/>
    <property type="match status" value="1"/>
</dbReference>
<evidence type="ECO:0000256" key="4">
    <source>
        <dbReference type="SAM" id="MobiDB-lite"/>
    </source>
</evidence>
<dbReference type="RefSeq" id="XP_062793080.1">
    <property type="nucleotide sequence ID" value="XM_062937029.1"/>
</dbReference>
<evidence type="ECO:0000256" key="2">
    <source>
        <dbReference type="ARBA" id="ARBA00023242"/>
    </source>
</evidence>
<dbReference type="InterPro" id="IPR009071">
    <property type="entry name" value="HMG_box_dom"/>
</dbReference>
<evidence type="ECO:0000256" key="3">
    <source>
        <dbReference type="PROSITE-ProRule" id="PRU00267"/>
    </source>
</evidence>
<dbReference type="InterPro" id="IPR036910">
    <property type="entry name" value="HMG_box_dom_sf"/>
</dbReference>
<feature type="domain" description="HMG box" evidence="5">
    <location>
        <begin position="85"/>
        <end position="153"/>
    </location>
</feature>
<feature type="compositionally biased region" description="Low complexity" evidence="4">
    <location>
        <begin position="212"/>
        <end position="231"/>
    </location>
</feature>
<keyword evidence="7" id="KW-1185">Reference proteome</keyword>
<keyword evidence="2 3" id="KW-0539">Nucleus</keyword>
<keyword evidence="1 3" id="KW-0238">DNA-binding</keyword>
<gene>
    <name evidence="6" type="ORF">IL334_005316</name>
</gene>
<sequence>MSAPSYEEMEVKRQEMIASFRQIASAMTRCVKVIEEYTALSPANLNKPDLSIFNNAILPNGQLVSELLKKERKKKDKKPRDPNAPKRPPSAYILFQNEIRDEVRNSNPGMSYKDILGVISQKWKDLTDEQKKVYEHAYSAAHSTFQIEEKAYANTKPPVNGAPVPAIGDALIDPALTAETDDSDDSDDSDTDDSPAPFKTLPTAPLPLQVNPTTLHAATAPPPVSAAAPAPTEKKKEKKRKNKEEESAVAAAIEPATDKKKKKKNKE</sequence>
<dbReference type="InterPro" id="IPR051965">
    <property type="entry name" value="ChromReg_NeuronalGeneExpr"/>
</dbReference>
<feature type="region of interest" description="Disordered" evidence="4">
    <location>
        <begin position="70"/>
        <end position="90"/>
    </location>
</feature>
<accession>A0ABZ1D358</accession>
<evidence type="ECO:0000256" key="1">
    <source>
        <dbReference type="ARBA" id="ARBA00023125"/>
    </source>
</evidence>
<evidence type="ECO:0000259" key="5">
    <source>
        <dbReference type="PROSITE" id="PS50118"/>
    </source>
</evidence>
<dbReference type="CDD" id="cd00084">
    <property type="entry name" value="HMG-box_SF"/>
    <property type="match status" value="1"/>
</dbReference>
<evidence type="ECO:0000313" key="7">
    <source>
        <dbReference type="Proteomes" id="UP001329825"/>
    </source>
</evidence>
<evidence type="ECO:0000313" key="6">
    <source>
        <dbReference type="EMBL" id="WRT68340.1"/>
    </source>
</evidence>